<protein>
    <recommendedName>
        <fullName evidence="3">F-box associated domain-containing protein</fullName>
    </recommendedName>
</protein>
<evidence type="ECO:0000313" key="1">
    <source>
        <dbReference type="EMBL" id="VDM78877.1"/>
    </source>
</evidence>
<dbReference type="OrthoDB" id="5851208at2759"/>
<dbReference type="AlphaFoldDB" id="A0A3P7JRI1"/>
<reference evidence="1 2" key="1">
    <citation type="submission" date="2018-11" db="EMBL/GenBank/DDBJ databases">
        <authorList>
            <consortium name="Pathogen Informatics"/>
        </authorList>
    </citation>
    <scope>NUCLEOTIDE SEQUENCE [LARGE SCALE GENOMIC DNA]</scope>
</reference>
<dbReference type="Proteomes" id="UP000270094">
    <property type="component" value="Unassembled WGS sequence"/>
</dbReference>
<dbReference type="EMBL" id="UYYB01103220">
    <property type="protein sequence ID" value="VDM78877.1"/>
    <property type="molecule type" value="Genomic_DNA"/>
</dbReference>
<keyword evidence="2" id="KW-1185">Reference proteome</keyword>
<evidence type="ECO:0000313" key="2">
    <source>
        <dbReference type="Proteomes" id="UP000270094"/>
    </source>
</evidence>
<name>A0A3P7JRI1_STRVU</name>
<evidence type="ECO:0008006" key="3">
    <source>
        <dbReference type="Google" id="ProtNLM"/>
    </source>
</evidence>
<gene>
    <name evidence="1" type="ORF">SVUK_LOCUS13875</name>
</gene>
<accession>A0A3P7JRI1</accession>
<proteinExistence type="predicted"/>
<organism evidence="1 2">
    <name type="scientific">Strongylus vulgaris</name>
    <name type="common">Blood worm</name>
    <dbReference type="NCBI Taxonomy" id="40348"/>
    <lineage>
        <taxon>Eukaryota</taxon>
        <taxon>Metazoa</taxon>
        <taxon>Ecdysozoa</taxon>
        <taxon>Nematoda</taxon>
        <taxon>Chromadorea</taxon>
        <taxon>Rhabditida</taxon>
        <taxon>Rhabditina</taxon>
        <taxon>Rhabditomorpha</taxon>
        <taxon>Strongyloidea</taxon>
        <taxon>Strongylidae</taxon>
        <taxon>Strongylus</taxon>
    </lineage>
</organism>
<sequence length="195" mass="22513">MEITDDFIKSLERAVKQYRIRVYRLGVDYCRVCVDAPSFARLLEVMGIFELSIVHTVTVCSSFTLDLAELPSIKKLERFGILLPTEINDKYLLESKNEWLAVCGTNVSHAAINQYIKEWIEGKRMFEYLALELPKAIDSAEILSDIDFYIENNNNNILIANKNGDRRSVGIIDRCIQIYSDIAIFMIEQHMQHTK</sequence>